<feature type="compositionally biased region" description="Basic and acidic residues" evidence="6">
    <location>
        <begin position="478"/>
        <end position="491"/>
    </location>
</feature>
<keyword evidence="5" id="KW-0378">Hydrolase</keyword>
<dbReference type="PANTHER" id="PTHR46896">
    <property type="entry name" value="SENTRIN-SPECIFIC PROTEASE"/>
    <property type="match status" value="1"/>
</dbReference>
<comment type="similarity">
    <text evidence="1">Belongs to the peptidase C48 family.</text>
</comment>
<dbReference type="EMBL" id="JAKIXB020000043">
    <property type="protein sequence ID" value="KAL1592972.1"/>
    <property type="molecule type" value="Genomic_DNA"/>
</dbReference>
<dbReference type="PROSITE" id="PS50600">
    <property type="entry name" value="ULP_PROTEASE"/>
    <property type="match status" value="1"/>
</dbReference>
<dbReference type="PANTHER" id="PTHR46896:SF3">
    <property type="entry name" value="FI06413P-RELATED"/>
    <property type="match status" value="1"/>
</dbReference>
<feature type="domain" description="Ubiquitin-like protease family profile" evidence="7">
    <location>
        <begin position="131"/>
        <end position="435"/>
    </location>
</feature>
<evidence type="ECO:0000259" key="7">
    <source>
        <dbReference type="PROSITE" id="PS50600"/>
    </source>
</evidence>
<feature type="compositionally biased region" description="Basic residues" evidence="6">
    <location>
        <begin position="346"/>
        <end position="358"/>
    </location>
</feature>
<keyword evidence="3" id="KW-0645">Protease</keyword>
<feature type="region of interest" description="Disordered" evidence="6">
    <location>
        <begin position="340"/>
        <end position="365"/>
    </location>
</feature>
<evidence type="ECO:0000256" key="3">
    <source>
        <dbReference type="ARBA" id="ARBA00022670"/>
    </source>
</evidence>
<dbReference type="SUPFAM" id="SSF54001">
    <property type="entry name" value="Cysteine proteinases"/>
    <property type="match status" value="1"/>
</dbReference>
<feature type="compositionally biased region" description="Polar residues" evidence="6">
    <location>
        <begin position="596"/>
        <end position="621"/>
    </location>
</feature>
<keyword evidence="2" id="KW-0597">Phosphoprotein</keyword>
<feature type="compositionally biased region" description="Polar residues" evidence="6">
    <location>
        <begin position="57"/>
        <end position="77"/>
    </location>
</feature>
<dbReference type="Gene3D" id="3.40.395.10">
    <property type="entry name" value="Adenoviral Proteinase, Chain A"/>
    <property type="match status" value="1"/>
</dbReference>
<dbReference type="InterPro" id="IPR051947">
    <property type="entry name" value="Sentrin-specific_protease"/>
</dbReference>
<evidence type="ECO:0000313" key="8">
    <source>
        <dbReference type="EMBL" id="KAL1592972.1"/>
    </source>
</evidence>
<keyword evidence="4" id="KW-0833">Ubl conjugation pathway</keyword>
<sequence length="877" mass="97524">MAELFKRPLKKNDKIGTTPMVVDEVTAEQANSEQHRTPRGGLLAELTNSVRDEGGTATLNRNSLKQPPTSTRAQTRPVRNTRATAPLYDEEMPVETKKVFKYSQIEGLGEPWDKPVVFQGSGEGFLSHRKGIVNWSDLPALDEEEWVNDELINFYMLFLYNRLTRNTKGRDAINYDAVKSWTKRHDVFSYDYIVVPINELSHWYLAIICNVSKIARKPAISDSEKDLLGSDQTAIGAQLDGSMDKFVNDNAEAKVSSDTEKTIAAMDEPPVKQAVLDEDENLFEEEKSLNLINRDDAGAAPETLSHTKEDPAGQQRPNGDSTIAALSSVPDEKVLLDVLPDDAKQAPKKNPNKRKGQVQRRNPDNPVIVILDSMEGTHSNATRALREWLQAEGLERRGMTVEVDNKGFYPKRAHIPIQKNFYDCGLYVLGFAAKFFQDPDKFKNKLLTGEMSAETDWPDLDASNMRNELRSLLQKLHAEQAEARRKESKDRKAARKSATSSPSKGASRRASPTVQQLSKVDKGTSATSTISEAEVEKEQPPETAQDQQEACLAALPRLGSPFVLTKEKVQISSSGVEGKEESTAPLPSSPAKTPAAGSTTKIPAQSKHTTVKRQISPQVRLSATPPIDRTSYVRYDGTLDPSHQTAQQSTDLTSPLRKQGLRSNDDGKLRMPISRRIPASSPSRPLHRRPEPSNPLQPRQRSGSHDDPITLEDSQDLDAPVQQQYRSTRKLPPEIIELDRSQESIAPPSRRTNARPQSSPSKAKYHSQAVAHEDSIQEIDDYEWREGRDITKALRASLAEEDQSLSEHSASPPHEPMEDVHDTQGTYSESSHTMQGVPDTQAMEIDDQDAVVAETPERQRSSPGVDDMEWQAGDQLP</sequence>
<feature type="compositionally biased region" description="Polar residues" evidence="6">
    <location>
        <begin position="497"/>
        <end position="531"/>
    </location>
</feature>
<dbReference type="Pfam" id="PF02902">
    <property type="entry name" value="Peptidase_C48"/>
    <property type="match status" value="1"/>
</dbReference>
<organism evidence="8 9">
    <name type="scientific">Nothophoma quercina</name>
    <dbReference type="NCBI Taxonomy" id="749835"/>
    <lineage>
        <taxon>Eukaryota</taxon>
        <taxon>Fungi</taxon>
        <taxon>Dikarya</taxon>
        <taxon>Ascomycota</taxon>
        <taxon>Pezizomycotina</taxon>
        <taxon>Dothideomycetes</taxon>
        <taxon>Pleosporomycetidae</taxon>
        <taxon>Pleosporales</taxon>
        <taxon>Pleosporineae</taxon>
        <taxon>Didymellaceae</taxon>
        <taxon>Nothophoma</taxon>
    </lineage>
</organism>
<feature type="compositionally biased region" description="Polar residues" evidence="6">
    <location>
        <begin position="641"/>
        <end position="653"/>
    </location>
</feature>
<accession>A0ABR3QLE5</accession>
<protein>
    <recommendedName>
        <fullName evidence="7">Ubiquitin-like protease family profile domain-containing protein</fullName>
    </recommendedName>
</protein>
<evidence type="ECO:0000256" key="4">
    <source>
        <dbReference type="ARBA" id="ARBA00022786"/>
    </source>
</evidence>
<gene>
    <name evidence="8" type="ORF">SLS59_009441</name>
</gene>
<feature type="region of interest" description="Disordered" evidence="6">
    <location>
        <begin position="53"/>
        <end position="77"/>
    </location>
</feature>
<evidence type="ECO:0000256" key="5">
    <source>
        <dbReference type="ARBA" id="ARBA00022801"/>
    </source>
</evidence>
<evidence type="ECO:0000256" key="6">
    <source>
        <dbReference type="SAM" id="MobiDB-lite"/>
    </source>
</evidence>
<feature type="region of interest" description="Disordered" evidence="6">
    <location>
        <begin position="572"/>
        <end position="782"/>
    </location>
</feature>
<dbReference type="Proteomes" id="UP001521222">
    <property type="component" value="Unassembled WGS sequence"/>
</dbReference>
<feature type="region of interest" description="Disordered" evidence="6">
    <location>
        <begin position="478"/>
        <end position="548"/>
    </location>
</feature>
<evidence type="ECO:0000313" key="9">
    <source>
        <dbReference type="Proteomes" id="UP001521222"/>
    </source>
</evidence>
<dbReference type="InterPro" id="IPR003653">
    <property type="entry name" value="Peptidase_C48_C"/>
</dbReference>
<dbReference type="InterPro" id="IPR038765">
    <property type="entry name" value="Papain-like_cys_pep_sf"/>
</dbReference>
<feature type="compositionally biased region" description="Low complexity" evidence="6">
    <location>
        <begin position="670"/>
        <end position="684"/>
    </location>
</feature>
<keyword evidence="9" id="KW-1185">Reference proteome</keyword>
<feature type="region of interest" description="Disordered" evidence="6">
    <location>
        <begin position="795"/>
        <end position="877"/>
    </location>
</feature>
<evidence type="ECO:0000256" key="2">
    <source>
        <dbReference type="ARBA" id="ARBA00022553"/>
    </source>
</evidence>
<feature type="region of interest" description="Disordered" evidence="6">
    <location>
        <begin position="301"/>
        <end position="323"/>
    </location>
</feature>
<comment type="caution">
    <text evidence="8">The sequence shown here is derived from an EMBL/GenBank/DDBJ whole genome shotgun (WGS) entry which is preliminary data.</text>
</comment>
<feature type="compositionally biased region" description="Polar residues" evidence="6">
    <location>
        <begin position="823"/>
        <end position="834"/>
    </location>
</feature>
<evidence type="ECO:0000256" key="1">
    <source>
        <dbReference type="ARBA" id="ARBA00005234"/>
    </source>
</evidence>
<feature type="compositionally biased region" description="Polar residues" evidence="6">
    <location>
        <begin position="750"/>
        <end position="761"/>
    </location>
</feature>
<reference evidence="8 9" key="1">
    <citation type="submission" date="2024-02" db="EMBL/GenBank/DDBJ databases">
        <title>De novo assembly and annotation of 12 fungi associated with fruit tree decline syndrome in Ontario, Canada.</title>
        <authorList>
            <person name="Sulman M."/>
            <person name="Ellouze W."/>
            <person name="Ilyukhin E."/>
        </authorList>
    </citation>
    <scope>NUCLEOTIDE SEQUENCE [LARGE SCALE GENOMIC DNA]</scope>
    <source>
        <strain evidence="8 9">M97-236</strain>
    </source>
</reference>
<name>A0ABR3QLE5_9PLEO</name>
<proteinExistence type="inferred from homology"/>